<dbReference type="Pfam" id="PF11393">
    <property type="entry name" value="T4BSS_DotI_IcmL"/>
    <property type="match status" value="1"/>
</dbReference>
<reference evidence="2 3" key="1">
    <citation type="submission" date="2024-08" db="EMBL/GenBank/DDBJ databases">
        <title>Draft Genome Sequence of Legionella lytica strain DSB2004, Isolated From a Fire Sprinkler System.</title>
        <authorList>
            <person name="Everhart A.D."/>
            <person name="Kidane D.T."/>
            <person name="Farone A.L."/>
            <person name="Farone M.B."/>
        </authorList>
    </citation>
    <scope>NUCLEOTIDE SEQUENCE [LARGE SCALE GENOMIC DNA]</scope>
    <source>
        <strain evidence="2 3">DSB2004</strain>
    </source>
</reference>
<dbReference type="CDD" id="cd16385">
    <property type="entry name" value="IcmL"/>
    <property type="match status" value="1"/>
</dbReference>
<feature type="signal peptide" evidence="1">
    <location>
        <begin position="1"/>
        <end position="25"/>
    </location>
</feature>
<dbReference type="EMBL" id="JBGORX010000002">
    <property type="protein sequence ID" value="MFJ1268496.1"/>
    <property type="molecule type" value="Genomic_DNA"/>
</dbReference>
<evidence type="ECO:0000313" key="2">
    <source>
        <dbReference type="EMBL" id="MFJ1268496.1"/>
    </source>
</evidence>
<protein>
    <submittedName>
        <fullName evidence="2">DotI/IcmL family type IV secretion protein</fullName>
    </submittedName>
</protein>
<accession>A0ABW8D9H1</accession>
<proteinExistence type="predicted"/>
<gene>
    <name evidence="2" type="ORF">ACD661_08020</name>
</gene>
<dbReference type="Proteomes" id="UP001615550">
    <property type="component" value="Unassembled WGS sequence"/>
</dbReference>
<name>A0ABW8D9H1_9GAMM</name>
<comment type="caution">
    <text evidence="2">The sequence shown here is derived from an EMBL/GenBank/DDBJ whole genome shotgun (WGS) entry which is preliminary data.</text>
</comment>
<evidence type="ECO:0000313" key="3">
    <source>
        <dbReference type="Proteomes" id="UP001615550"/>
    </source>
</evidence>
<dbReference type="RefSeq" id="WP_400187343.1">
    <property type="nucleotide sequence ID" value="NZ_JBGORX010000002.1"/>
</dbReference>
<dbReference type="InterPro" id="IPR021055">
    <property type="entry name" value="T4BSS_IcmL/DotI"/>
</dbReference>
<evidence type="ECO:0000256" key="1">
    <source>
        <dbReference type="SAM" id="SignalP"/>
    </source>
</evidence>
<keyword evidence="3" id="KW-1185">Reference proteome</keyword>
<organism evidence="2 3">
    <name type="scientific">Legionella lytica</name>
    <dbReference type="NCBI Taxonomy" id="96232"/>
    <lineage>
        <taxon>Bacteria</taxon>
        <taxon>Pseudomonadati</taxon>
        <taxon>Pseudomonadota</taxon>
        <taxon>Gammaproteobacteria</taxon>
        <taxon>Legionellales</taxon>
        <taxon>Legionellaceae</taxon>
        <taxon>Legionella</taxon>
    </lineage>
</organism>
<sequence length="180" mass="19573">MRKHVLSASRSLVAAVALGSPLVYAGPDLAPLIVWVNEAVVATNTYSYKNYLQDQKQIAKYFTAEAWIAYTKALNTSQLPEAVQKNLYYVSAIPTVPPVITVIDATHWKAVTNLLVVYQNPQYQQHQTLKVTVNFGVAPSGQGVRGYSITNLQAVVAKPPCQCPIDEETTPAANGSNAKQ</sequence>
<keyword evidence="1" id="KW-0732">Signal</keyword>
<feature type="chain" id="PRO_5047149533" evidence="1">
    <location>
        <begin position="26"/>
        <end position="180"/>
    </location>
</feature>